<dbReference type="OrthoDB" id="8939957at2759"/>
<dbReference type="InterPro" id="IPR036179">
    <property type="entry name" value="Ig-like_dom_sf"/>
</dbReference>
<dbReference type="EMBL" id="CAJRST010040556">
    <property type="protein sequence ID" value="CAG6020171.1"/>
    <property type="molecule type" value="Genomic_DNA"/>
</dbReference>
<evidence type="ECO:0000313" key="3">
    <source>
        <dbReference type="EMBL" id="CAG6020171.1"/>
    </source>
</evidence>
<dbReference type="AlphaFoldDB" id="A0A8S4BS28"/>
<feature type="domain" description="Immunoglobulin" evidence="2">
    <location>
        <begin position="59"/>
        <end position="161"/>
    </location>
</feature>
<keyword evidence="1" id="KW-1133">Transmembrane helix</keyword>
<keyword evidence="1" id="KW-0472">Membrane</keyword>
<evidence type="ECO:0000259" key="2">
    <source>
        <dbReference type="SMART" id="SM00409"/>
    </source>
</evidence>
<protein>
    <submittedName>
        <fullName evidence="4">(Atlantic silverside) hypothetical protein</fullName>
    </submittedName>
</protein>
<keyword evidence="5" id="KW-1185">Reference proteome</keyword>
<dbReference type="SUPFAM" id="SSF48726">
    <property type="entry name" value="Immunoglobulin"/>
    <property type="match status" value="1"/>
</dbReference>
<comment type="caution">
    <text evidence="4">The sequence shown here is derived from an EMBL/GenBank/DDBJ whole genome shotgun (WGS) entry which is preliminary data.</text>
</comment>
<gene>
    <name evidence="3" type="ORF">MMEN_LOCUS21154</name>
    <name evidence="4" type="ORF">MMEN_LOCUS21162</name>
</gene>
<dbReference type="CDD" id="cd00099">
    <property type="entry name" value="IgV"/>
    <property type="match status" value="1"/>
</dbReference>
<sequence>MWGIPSFPSGQQEAAEWFFFLTSGLLFFFVGFGVIVCAIYWTTGFLLPAGFWMRLVAAAEVQQVQLGAAASLTCNISYLFDTTWLRHRAGRTPEVVASGGLREGRPLQGFRLSPRYSVGLANRSLALKIQPVEEGDLGLFYCVAMVTSRLEVGAGTLLQAEPPGLQTPGFRHAYCVVVGSGLLVMTLAVCITHWKTRQRQRGPSRNLRP</sequence>
<dbReference type="InterPro" id="IPR013783">
    <property type="entry name" value="Ig-like_fold"/>
</dbReference>
<dbReference type="Gene3D" id="2.60.40.10">
    <property type="entry name" value="Immunoglobulins"/>
    <property type="match status" value="1"/>
</dbReference>
<proteinExistence type="predicted"/>
<evidence type="ECO:0000313" key="4">
    <source>
        <dbReference type="EMBL" id="CAG6020306.1"/>
    </source>
</evidence>
<dbReference type="Proteomes" id="UP000677803">
    <property type="component" value="Unassembled WGS sequence"/>
</dbReference>
<evidence type="ECO:0000256" key="1">
    <source>
        <dbReference type="SAM" id="Phobius"/>
    </source>
</evidence>
<feature type="transmembrane region" description="Helical" evidence="1">
    <location>
        <begin position="17"/>
        <end position="41"/>
    </location>
</feature>
<accession>A0A8S4BS28</accession>
<reference evidence="4" key="1">
    <citation type="submission" date="2021-05" db="EMBL/GenBank/DDBJ databases">
        <authorList>
            <person name="Tigano A."/>
        </authorList>
    </citation>
    <scope>NUCLEOTIDE SEQUENCE</scope>
</reference>
<dbReference type="SMART" id="SM00409">
    <property type="entry name" value="IG"/>
    <property type="match status" value="1"/>
</dbReference>
<keyword evidence="1" id="KW-0812">Transmembrane</keyword>
<name>A0A8S4BS28_9TELE</name>
<dbReference type="EMBL" id="CAJRST010040600">
    <property type="protein sequence ID" value="CAG6020306.1"/>
    <property type="molecule type" value="Genomic_DNA"/>
</dbReference>
<organism evidence="4 5">
    <name type="scientific">Menidia menidia</name>
    <name type="common">Atlantic silverside</name>
    <dbReference type="NCBI Taxonomy" id="238744"/>
    <lineage>
        <taxon>Eukaryota</taxon>
        <taxon>Metazoa</taxon>
        <taxon>Chordata</taxon>
        <taxon>Craniata</taxon>
        <taxon>Vertebrata</taxon>
        <taxon>Euteleostomi</taxon>
        <taxon>Actinopterygii</taxon>
        <taxon>Neopterygii</taxon>
        <taxon>Teleostei</taxon>
        <taxon>Neoteleostei</taxon>
        <taxon>Acanthomorphata</taxon>
        <taxon>Ovalentaria</taxon>
        <taxon>Atherinomorphae</taxon>
        <taxon>Atheriniformes</taxon>
        <taxon>Atherinopsidae</taxon>
        <taxon>Menidiinae</taxon>
        <taxon>Menidia</taxon>
    </lineage>
</organism>
<dbReference type="InterPro" id="IPR003599">
    <property type="entry name" value="Ig_sub"/>
</dbReference>
<evidence type="ECO:0000313" key="5">
    <source>
        <dbReference type="Proteomes" id="UP000677803"/>
    </source>
</evidence>
<feature type="transmembrane region" description="Helical" evidence="1">
    <location>
        <begin position="171"/>
        <end position="191"/>
    </location>
</feature>